<gene>
    <name evidence="2" type="ORF">BBD40_28310</name>
    <name evidence="1" type="ORF">BBD41_14370</name>
</gene>
<dbReference type="EMBL" id="MRVI01000003">
    <property type="protein sequence ID" value="OOC57616.1"/>
    <property type="molecule type" value="Genomic_DNA"/>
</dbReference>
<reference evidence="2 3" key="2">
    <citation type="submission" date="2016-12" db="EMBL/GenBank/DDBJ databases">
        <title>Genome sequencing and description of Paenibacillus sp. nov. from high altitude lake in the Indian Trans- Himalayas.</title>
        <authorList>
            <person name="Kiran S."/>
            <person name="Swarnkar M.K."/>
            <person name="Rana A."/>
            <person name="Tewari R."/>
            <person name="Gulati A."/>
        </authorList>
    </citation>
    <scope>NUCLEOTIDE SEQUENCE [LARGE SCALE GENOMIC DNA]</scope>
    <source>
        <strain evidence="2 3">IHBB 9951</strain>
    </source>
</reference>
<sequence length="60" mass="6694">MLGSFALQLILENKELISTSNHLNIPTSHVPYPEAWRQALILMGSRNKKAAQPIKAEPLL</sequence>
<dbReference type="AlphaFoldDB" id="A0A1B2E167"/>
<dbReference type="EMBL" id="CP016809">
    <property type="protein sequence ID" value="ANY73662.1"/>
    <property type="molecule type" value="Genomic_DNA"/>
</dbReference>
<accession>A0A1B2E167</accession>
<proteinExistence type="predicted"/>
<reference evidence="1" key="1">
    <citation type="submission" date="2016-08" db="EMBL/GenBank/DDBJ databases">
        <title>Complete Genome Seqeunce of Paenibacillus sp. nov. IHBB 9852 from high altitute lake of Indian trans-Himalayas.</title>
        <authorList>
            <person name="Kiran S."/>
            <person name="Swarnkar M.K."/>
            <person name="Rana A."/>
            <person name="Tewari R."/>
            <person name="Gulati A."/>
        </authorList>
    </citation>
    <scope>NUCLEOTIDE SEQUENCE [LARGE SCALE GENOMIC DNA]</scope>
    <source>
        <strain evidence="1">IHBB 9852</strain>
    </source>
</reference>
<organism evidence="1">
    <name type="scientific">Paenibacillus ihbetae</name>
    <dbReference type="NCBI Taxonomy" id="1870820"/>
    <lineage>
        <taxon>Bacteria</taxon>
        <taxon>Bacillati</taxon>
        <taxon>Bacillota</taxon>
        <taxon>Bacilli</taxon>
        <taxon>Bacillales</taxon>
        <taxon>Paenibacillaceae</taxon>
        <taxon>Paenibacillus</taxon>
    </lineage>
</organism>
<name>A0A1B2E167_9BACL</name>
<evidence type="ECO:0000313" key="3">
    <source>
        <dbReference type="Proteomes" id="UP000189059"/>
    </source>
</evidence>
<dbReference type="Proteomes" id="UP000189059">
    <property type="component" value="Unassembled WGS sequence"/>
</dbReference>
<keyword evidence="3" id="KW-1185">Reference proteome</keyword>
<dbReference type="KEGG" id="pib:BBD41_14370"/>
<evidence type="ECO:0000313" key="1">
    <source>
        <dbReference type="EMBL" id="ANY73662.1"/>
    </source>
</evidence>
<evidence type="ECO:0000313" key="2">
    <source>
        <dbReference type="EMBL" id="OOC57616.1"/>
    </source>
</evidence>
<protein>
    <submittedName>
        <fullName evidence="1">Uncharacterized protein</fullName>
    </submittedName>
</protein>